<keyword evidence="4" id="KW-0493">Microtubule</keyword>
<dbReference type="InterPro" id="IPR041228">
    <property type="entry name" value="Dynein_C"/>
</dbReference>
<evidence type="ECO:0000313" key="17">
    <source>
        <dbReference type="EMBL" id="CAK1602130.1"/>
    </source>
</evidence>
<keyword evidence="8" id="KW-0243">Dynein</keyword>
<dbReference type="FunFam" id="1.20.920.20:FF:000004">
    <property type="entry name" value="Dynein axonemal heavy chain 5"/>
    <property type="match status" value="1"/>
</dbReference>
<dbReference type="FunFam" id="3.40.50.300:FF:000049">
    <property type="entry name" value="Dynein, axonemal, heavy chain 5"/>
    <property type="match status" value="1"/>
</dbReference>
<dbReference type="Gene3D" id="1.10.8.710">
    <property type="match status" value="1"/>
</dbReference>
<keyword evidence="13" id="KW-0966">Cell projection</keyword>
<keyword evidence="10" id="KW-0969">Cilium</keyword>
<dbReference type="GO" id="GO:0005524">
    <property type="term" value="F:ATP binding"/>
    <property type="evidence" value="ECO:0007669"/>
    <property type="project" value="UniProtKB-KW"/>
</dbReference>
<dbReference type="FunFam" id="1.20.140.100:FF:000003">
    <property type="entry name" value="Dynein, axonemal, heavy chain 5"/>
    <property type="match status" value="1"/>
</dbReference>
<dbReference type="Pfam" id="PF18199">
    <property type="entry name" value="Dynein_C"/>
    <property type="match status" value="1"/>
</dbReference>
<feature type="coiled-coil region" evidence="14">
    <location>
        <begin position="3267"/>
        <end position="3301"/>
    </location>
</feature>
<dbReference type="FunFam" id="3.10.490.20:FF:000003">
    <property type="entry name" value="Dynein heavy chain 5, axonemal"/>
    <property type="match status" value="1"/>
</dbReference>
<dbReference type="Pfam" id="PF03028">
    <property type="entry name" value="Dynein_heavy"/>
    <property type="match status" value="1"/>
</dbReference>
<evidence type="ECO:0000256" key="12">
    <source>
        <dbReference type="ARBA" id="ARBA00023212"/>
    </source>
</evidence>
<evidence type="ECO:0000256" key="15">
    <source>
        <dbReference type="SAM" id="MobiDB-lite"/>
    </source>
</evidence>
<dbReference type="Gene3D" id="1.10.287.2620">
    <property type="match status" value="1"/>
</dbReference>
<dbReference type="Gene3D" id="3.40.50.300">
    <property type="entry name" value="P-loop containing nucleotide triphosphate hydrolases"/>
    <property type="match status" value="5"/>
</dbReference>
<reference evidence="17 18" key="1">
    <citation type="submission" date="2023-11" db="EMBL/GenBank/DDBJ databases">
        <authorList>
            <person name="Hedman E."/>
            <person name="Englund M."/>
            <person name="Stromberg M."/>
            <person name="Nyberg Akerstrom W."/>
            <person name="Nylinder S."/>
            <person name="Jareborg N."/>
            <person name="Kallberg Y."/>
            <person name="Kronander E."/>
        </authorList>
    </citation>
    <scope>NUCLEOTIDE SEQUENCE [LARGE SCALE GENOMIC DNA]</scope>
</reference>
<dbReference type="Gene3D" id="1.20.140.100">
    <property type="entry name" value="Dynein heavy chain, N-terminal domain 2"/>
    <property type="match status" value="1"/>
</dbReference>
<keyword evidence="11" id="KW-0505">Motor protein</keyword>
<dbReference type="InterPro" id="IPR041658">
    <property type="entry name" value="AAA_lid_11"/>
</dbReference>
<dbReference type="Gene3D" id="6.10.140.1060">
    <property type="match status" value="1"/>
</dbReference>
<dbReference type="Gene3D" id="1.20.920.20">
    <property type="match status" value="1"/>
</dbReference>
<dbReference type="PANTHER" id="PTHR46532">
    <property type="entry name" value="MALE FERTILITY FACTOR KL5"/>
    <property type="match status" value="1"/>
</dbReference>
<evidence type="ECO:0000256" key="6">
    <source>
        <dbReference type="ARBA" id="ARBA00022741"/>
    </source>
</evidence>
<evidence type="ECO:0000256" key="8">
    <source>
        <dbReference type="ARBA" id="ARBA00023017"/>
    </source>
</evidence>
<dbReference type="FunFam" id="1.20.1270.280:FF:000002">
    <property type="entry name" value="Dynein heavy chain 5, axonemal"/>
    <property type="match status" value="1"/>
</dbReference>
<keyword evidence="7" id="KW-0067">ATP-binding</keyword>
<dbReference type="FunFam" id="3.40.50.300:FF:002141">
    <property type="entry name" value="Dynein heavy chain"/>
    <property type="match status" value="1"/>
</dbReference>
<comment type="similarity">
    <text evidence="2">Belongs to the dynein heavy chain family.</text>
</comment>
<dbReference type="Pfam" id="PF18198">
    <property type="entry name" value="AAA_lid_11"/>
    <property type="match status" value="1"/>
</dbReference>
<evidence type="ECO:0000313" key="18">
    <source>
        <dbReference type="Proteomes" id="UP001314205"/>
    </source>
</evidence>
<dbReference type="FunFam" id="3.40.50.300:FF:000044">
    <property type="entry name" value="Dynein heavy chain 5, axonemal"/>
    <property type="match status" value="1"/>
</dbReference>
<evidence type="ECO:0000256" key="3">
    <source>
        <dbReference type="ARBA" id="ARBA00022490"/>
    </source>
</evidence>
<dbReference type="Gene3D" id="1.10.8.1220">
    <property type="match status" value="1"/>
</dbReference>
<dbReference type="FunFam" id="3.40.50.300:FF:000320">
    <property type="entry name" value="Dynein, axonemal, heavy chain 5"/>
    <property type="match status" value="1"/>
</dbReference>
<dbReference type="FunFam" id="3.20.180.20:FF:000001">
    <property type="entry name" value="Dynein axonemal heavy chain 5"/>
    <property type="match status" value="1"/>
</dbReference>
<evidence type="ECO:0000256" key="11">
    <source>
        <dbReference type="ARBA" id="ARBA00023175"/>
    </source>
</evidence>
<feature type="domain" description="AAA+ ATPase" evidence="16">
    <location>
        <begin position="2642"/>
        <end position="2790"/>
    </location>
</feature>
<dbReference type="GO" id="GO:0051959">
    <property type="term" value="F:dynein light intermediate chain binding"/>
    <property type="evidence" value="ECO:0007669"/>
    <property type="project" value="InterPro"/>
</dbReference>
<dbReference type="Pfam" id="PF12780">
    <property type="entry name" value="AAA_8"/>
    <property type="match status" value="1"/>
</dbReference>
<dbReference type="Pfam" id="PF08393">
    <property type="entry name" value="DHC_N2"/>
    <property type="match status" value="1"/>
</dbReference>
<dbReference type="FunFam" id="1.10.8.1220:FF:000001">
    <property type="entry name" value="Dynein axonemal heavy chain 5"/>
    <property type="match status" value="1"/>
</dbReference>
<dbReference type="FunFam" id="3.40.50.300:FF:001221">
    <property type="entry name" value="Axonemal dynein heavy chain 8"/>
    <property type="match status" value="1"/>
</dbReference>
<keyword evidence="12" id="KW-0206">Cytoskeleton</keyword>
<dbReference type="Pfam" id="PF08385">
    <property type="entry name" value="DHC_N1"/>
    <property type="match status" value="1"/>
</dbReference>
<evidence type="ECO:0000256" key="4">
    <source>
        <dbReference type="ARBA" id="ARBA00022701"/>
    </source>
</evidence>
<dbReference type="SUPFAM" id="SSF52540">
    <property type="entry name" value="P-loop containing nucleoside triphosphate hydrolases"/>
    <property type="match status" value="4"/>
</dbReference>
<dbReference type="InterPro" id="IPR035699">
    <property type="entry name" value="AAA_6"/>
</dbReference>
<evidence type="ECO:0000256" key="5">
    <source>
        <dbReference type="ARBA" id="ARBA00022737"/>
    </source>
</evidence>
<dbReference type="Pfam" id="PF17852">
    <property type="entry name" value="Dynein_AAA_lid"/>
    <property type="match status" value="1"/>
</dbReference>
<dbReference type="Gene3D" id="1.20.58.1120">
    <property type="match status" value="1"/>
</dbReference>
<dbReference type="FunFam" id="1.10.8.710:FF:000003">
    <property type="entry name" value="Dynein axonemal heavy chain 5"/>
    <property type="match status" value="1"/>
</dbReference>
<feature type="domain" description="AAA+ ATPase" evidence="16">
    <location>
        <begin position="2034"/>
        <end position="2178"/>
    </location>
</feature>
<evidence type="ECO:0000259" key="16">
    <source>
        <dbReference type="SMART" id="SM00382"/>
    </source>
</evidence>
<dbReference type="GO" id="GO:0097729">
    <property type="term" value="C:9+2 motile cilium"/>
    <property type="evidence" value="ECO:0007669"/>
    <property type="project" value="UniProtKB-ARBA"/>
</dbReference>
<keyword evidence="6" id="KW-0547">Nucleotide-binding</keyword>
<keyword evidence="18" id="KW-1185">Reference proteome</keyword>
<dbReference type="SMART" id="SM00382">
    <property type="entry name" value="AAA"/>
    <property type="match status" value="3"/>
</dbReference>
<dbReference type="InterPro" id="IPR041589">
    <property type="entry name" value="DNAH3_AAA_lid_1"/>
</dbReference>
<dbReference type="FunFam" id="3.40.50.300:FF:000543">
    <property type="entry name" value="Dynein axonemal heavy chain 5"/>
    <property type="match status" value="1"/>
</dbReference>
<dbReference type="Gene3D" id="3.10.490.20">
    <property type="match status" value="1"/>
</dbReference>
<feature type="coiled-coil region" evidence="14">
    <location>
        <begin position="3487"/>
        <end position="3528"/>
    </location>
</feature>
<evidence type="ECO:0000256" key="2">
    <source>
        <dbReference type="ARBA" id="ARBA00008887"/>
    </source>
</evidence>
<organism evidence="17 18">
    <name type="scientific">Parnassius mnemosyne</name>
    <name type="common">clouded apollo</name>
    <dbReference type="NCBI Taxonomy" id="213953"/>
    <lineage>
        <taxon>Eukaryota</taxon>
        <taxon>Metazoa</taxon>
        <taxon>Ecdysozoa</taxon>
        <taxon>Arthropoda</taxon>
        <taxon>Hexapoda</taxon>
        <taxon>Insecta</taxon>
        <taxon>Pterygota</taxon>
        <taxon>Neoptera</taxon>
        <taxon>Endopterygota</taxon>
        <taxon>Lepidoptera</taxon>
        <taxon>Glossata</taxon>
        <taxon>Ditrysia</taxon>
        <taxon>Papilionoidea</taxon>
        <taxon>Papilionidae</taxon>
        <taxon>Parnassiinae</taxon>
        <taxon>Parnassini</taxon>
        <taxon>Parnassius</taxon>
        <taxon>Driopa</taxon>
    </lineage>
</organism>
<feature type="domain" description="AAA+ ATPase" evidence="16">
    <location>
        <begin position="2315"/>
        <end position="2572"/>
    </location>
</feature>
<keyword evidence="5" id="KW-0677">Repeat</keyword>
<dbReference type="InterPro" id="IPR004273">
    <property type="entry name" value="Dynein_heavy_D6_P-loop"/>
</dbReference>
<dbReference type="InterPro" id="IPR026983">
    <property type="entry name" value="DHC"/>
</dbReference>
<dbReference type="InterPro" id="IPR042222">
    <property type="entry name" value="Dynein_2_N"/>
</dbReference>
<dbReference type="Gene3D" id="1.10.472.130">
    <property type="match status" value="1"/>
</dbReference>
<dbReference type="InterPro" id="IPR013602">
    <property type="entry name" value="Dynein_heavy_linker"/>
</dbReference>
<dbReference type="InterPro" id="IPR042219">
    <property type="entry name" value="AAA_lid_11_sf"/>
</dbReference>
<keyword evidence="3" id="KW-0963">Cytoplasm</keyword>
<dbReference type="InterPro" id="IPR003593">
    <property type="entry name" value="AAA+_ATPase"/>
</dbReference>
<dbReference type="InterPro" id="IPR024317">
    <property type="entry name" value="Dynein_heavy_chain_D4_dom"/>
</dbReference>
<dbReference type="GO" id="GO:0008569">
    <property type="term" value="F:minus-end-directed microtubule motor activity"/>
    <property type="evidence" value="ECO:0007669"/>
    <property type="project" value="InterPro"/>
</dbReference>
<dbReference type="FunFam" id="1.20.920.30:FF:000004">
    <property type="entry name" value="Dynein axonemal heavy chain 5"/>
    <property type="match status" value="1"/>
</dbReference>
<evidence type="ECO:0000256" key="10">
    <source>
        <dbReference type="ARBA" id="ARBA00023069"/>
    </source>
</evidence>
<dbReference type="Gene3D" id="1.10.8.720">
    <property type="entry name" value="Region D6 of dynein motor"/>
    <property type="match status" value="1"/>
</dbReference>
<dbReference type="Pfam" id="PF12774">
    <property type="entry name" value="AAA_6"/>
    <property type="match status" value="1"/>
</dbReference>
<dbReference type="Gene3D" id="1.20.920.30">
    <property type="match status" value="1"/>
</dbReference>
<dbReference type="InterPro" id="IPR013594">
    <property type="entry name" value="Dynein_heavy_tail"/>
</dbReference>
<sequence>MSDDIDKPLSEVTDNRNVADEASKVSASGDIEQQAADVKDTAVKIDEIVRKIPKERKQSQVGSDEEDEERVVVDRTALEAILDVSSRLKDIQKKSRMSMSTLALGHESYKDKQAKAKEARTNRIGGLKTQHRFLIENAAVILNKSPEYVLEGVYDADIHIELLDSAVAEGGRNCIVVCDATLPPLKMDSGRFVPNQKSWMERVYISDTSTMPVQGRCVAMYRIKNKAIDVKNVADDYYLVFFDINQDTENVVSGIYKTMIRVYVPALKVCQGWGDINPPNPNSQEMIASYISKIMLFIDYLEKTKIDLDCCTRFKINYTLYEDELSDQDKMKVAITKTSVLEEICTFVKQWMKQITMVLVQSQQLRREPPNIGPLAELDYWRRQLTTFTSIIEHIKSDPCQMYIHTLIRAKSKLIKKWRLLDNQVTDYYNEASDNVKYLYALEKYCEPLYRCDPVTMHQHIPGLLYTVRMIFATSRYYNTTKQISTLLVKVTSQILNMCMDYLTNKGKKTIWNQDKQNFIKKARLCLSLYSFYRECYDETQKEMIEAADERPFDCSEMYIFGKFETFQKRLLKIIDLFQTYITYYVLNKSTLEGIEEFAASFNKLFKTISTKTYDALDHRRPDFDKDYKIYKDAVAHQELLLENFMINSVNKCPTTEIALNLLKRFEKLKLDCLYLEDQYYDLIGNFTAEIENIRDRYNEERENPELPRNMPPVAGRIMWIRFYNKNIKLPMEEFKKHHEVITHTNTQRCIKLYNVMRIVFTEFELIYHSAWMENVGQVRLGLIAPLLIRHPTTNLYVVNFNVFIPECIREVEYMWQLGLNVPDAAQIVAYCKERIFSNYERIKGLVERNDKIRRVMPKLYLPLLRAQLVKMEKAFQPGLSTITWTSLEIPAYCDKIEEVLDEVELFVKEVMDMKEARIDSILQSIAKTILVYLPENAVDPNIFYEDNLVRRDEIAQDLQQKSWNAELAVIELINKFLESVPSKPIQDLKDNWLDAEKALKPVTSATRVFPDNAAFLEIENPDRFDVTHTINECNELFAYFATKCLEALIKCTRQSLDELRRRASVSSFLTMTTDVEEQKKLNPLMLTMMYLQIPRILIKPTLEEIQSAFSQVVLNCIMDIHRNVFMWGQQEQINKEKMKGDSLVITMSVSAGSRSGSTITGIRSYFRMVSEHKDIVRSVMALQGMMFMYKPDIEKLLKGYNRFAHLWAEDRVQQIQEFVDSNPLNVIIRDMLKKYEAQTEEVVNLPDKHIIGSIQIDMDKLKLALHVESVEWKRILGKLLSQSYKERVTKLMQFINDRMKTMSKKIKDLDDVRVAIMCLELIRDEFIGMDMELDLIEESYATFNQFNIDIPKEDADLVYGLRYAFQNMLTTSQQVQQKIVDMQGPLQKELTEGVSSFLEDVLKFDADYDAFGPMTPGLSAREASDRVIMFQSRFDELWRRFEMYSSGEKLFGMEVKDYPILHQKKKEFNLLNKLYSLYLAVMNSIDGYFETPWVDIDIEQIVAQLNEFDIRCRKLPRGMKDWPAYIDLKNKIDDFNQTCPLLELMADKSMKERHWRRLEQLMNCVLDVESDTFTLANVMEAPLLKYKEDVEDICISAVKEKDIEAKLKQVVSDWAVVDLTFAHFKNRGELLIKPQETLDIITMLEDSLMVLNSLASNRYNPPFKKDIMLWINKLVSTSDILEKWLQVQNLWMYLEAVFVGGDIAKQLPAEAKRFATIDKSYVKIMYRARDIVNCVETCTSDDSLKQLLPHLYDQLEACQKSLTGYLETKRLIFPRFFFVSDPVLLEILGQASDPHSIQPHLPSIFDAIFTVDFDDKDRIVTMNSDNGETINLERPVVCVGGVENWLNTLLDTMKDTVRNMIANICQTISGDPEFEFLVGFWNFPGQASLLGMQILWTSDAEYALKKARVDRYIMKLTNQKFLDLLNGLIDQTVKELVPLDRTRVETMITIHVHQRDIFDDLVKMRIKNPGDFEWQKQARFYYIEENDDCIVSITDVDFLYQNEYLGITERLVITPLTDRCYITLAQAIGMSMGGAPAGPAGTGKTETTKDMGRALGKLVIVFNCSDQMDFRGLGRIYKGLAQSGTWGCFDEFNRIELPVLSVAAQQIYICLTARREKKEFFVFSDGDVVSLNPEFAFVITMNPGYAGRQELPENLKIQFRSVAMMVPDRQIIIRVKLASCGFKENILLARKFFTLYKLCEEQLSKQVHYDFGLRNILSVLRTMGSQKRSNPDSTEENIMMRVLKEMNVSKLVDEDEPLFISLIEDLFPGMKLTQTVQREMQRGINIVTERSGLVNHPEWNLKIIQLYETSLVRHGLMTMGPTGSGKTTCIHTLMEALTELGKPHKEMRMNPKAITAPQMFGRLDVATNDWTDGIFSTLWRRALKVKKSDTTWIVLDGPVDAVWIENLNSVLDDNKTLTLANGDRITMAQNSKLVFEPDNVDNASPATVSRMGMVFLSSSVLKWQPILEGWLKKRTQKEADALRNAFNKVYDDVHSFVQQKLPAKMMLLEAIYIRQCIDVLVGLLEIEVPGGKTHTDRHLERLFIFAMMWSLGAVLELDERARMAEFMTKLPVKMDWPGAKSKEWVMPFDYMVNESGVWQHWSESVEDYIYPSDSVPEYASILVPNIDNVCISFLIDTIAKQNKAVLLIGEQGTAKTVMLKSYMQKYDNEVKLFKMINFSSATTPNMFQRIIESYVEKRVGMTYGPPGGRSMTVFVDDINMPVVNEWGDQVTNEIVRQMMECGGFYSLDKPGDFIIIADIQMFGAMIHPGGGRNDIPPRLKRQFNIFNCTLPSNISMDKIFETISAGYFCKTRFDKKIVEFMPRLVPVTRMIWQQTKVKMLPTPAKFHYVFNLRDLSRIWEGILYIKKEELQSIVTALKLWFHECVRVISDRFTTFDDKDWFVANFWKTAARELPDVVNEFPTEETFFVNFLREPIDPTGDEDEDFSTEAPKIYEEIPSWDFVLTKLGQFQDQFNEQIRGAHLDLVFFHDCMVHLFIISRIINTPRGNALLVGVGGSGKQSLTKLASFIANFRFYQITLTRAYNVNNFMEDIKVLYRVAGLQGLGITFIFTDNDIKDEQFLEFLNNILSSGEIANLFPKEEMDEILNELTPIMKKFAPRRIPIPDVLYEYFIMRSRANLHVVLCFSPVGEKFRSRALKFPGLISGSTMDWFQKWPREALIEVAQHFLADFKIVCSAETKNQLIEVMGMVQDNVAEACTTYYERFRRQTHVTPKSYLSFLEGYKVLYKEKHTNIAEMAKRMTTGLDKLVEAAASVDILKKELELKELEIKEATDKAEEVLAAVAESAAAAEVVKGEVLAVKERAVKLVNVIAAETAVAEDKLAAAKPALDAAEAALLTINAADIATVRKLGKPPFLITLIMDAVIILFRKRIDPIKPDPDKQFLIPSWAESLKVMADVRFLNNLKNYPKDEINAEMVDLLQPYFNYSQYTFEAAKIACGNVAGLISWTIAMAQFYAVNKDVLPLKANLAVMQGKYQAAKKELEAAEAQLEAKERELAEVQKQFDEAMSLKQAVLDDAAKCQQKMDAATALINGLSGERVRWTEQSTLFKSQIERLVGDILLLIGFLSYSGPFNQEFRNLLVSNWLSELIKRKVPVSMSLSITEELTDTATIGEWNLYGLPTDELSIQNGIIVTKAARFPLLIDPQTQGKIWIKNMERYNDLIVTTLNHKYFRNHIEDCVSLGRPLLIEDVAEELDPALDNILEKNYIKIGSTFKVKLGDKEIDVMPSHKIYITTKLPNPAYTPEISARTSIIDFTVTMQGLEDQLLGRVILTEKAELESERTQLIVDVTSNRRKMQELEANLLHKLTTIQGSLVEDVTLIQVLNVTKATATEVREKLDVAKETEVKINAAREEFRPVATRGSVLYFLICNMSLVCNMYQTSLAQFLERFDISMERSPQSPITTKRIMFIIDYLTFDVFKYISRGFYEKHKYLFTVLLTLKIDLQREYITYEEFQTFIKGGAALDLNACPPKPFKWITDMSWLNLVQLSSLRQFTNILNQVTSNEKGWKNWFDKEAPEDEPLPDGYHTLDVFRKLLMVRAWCPDRTLAQSLKYVISSMGAKYSEAVIVNYEQMVIESRPLVPLIGFLAMGSDPTPSIEITAKRLECICSSVSMGQGQEIHARKLIDRGLKEGIWVLLQNCHLGLEYMVEVMEQFAELEKEPEKVHETFRLWITTEVHPKFPITLLQMSIKYTCEPPSGVKAGLMRTYDSMSQDFLDYSDSPFYLPLIYTISFLHTVVQERRKFGPLGWNIPYEFNSADWLASCMFVQNHLDELEVGQPISWTTVRYMISAVQYGGRVTDDYDNRLLATFCRVWFTDQLFSEGFQFYKSYGIMSFKNIPEYIEEIEKMKTVDPPQVYGLHTNADITYQRSVTQELLDTILSIQPKESSSGGGETREASVYRQAKEMLEKVPPNFDPHEVKERLRFYGILNSMVIFLRQEIDRMQKVITLVRNTLKDLLLAIDGTIIMNEALRDSLDNIYDAKVPKLWLRSSWSSSTLGFWFTEFLERNSQFNSWCFTARPNSFWMTGFFNPQGFLTAMRQEVTRAHKGWALDMVALHNDVTKFSYEEIKAPPPEGVYVHGLFLDGAGWDRRNMRLCESTLKILYAPLPVVHVYAINSTAPKDPKLYQCPVYKKPRRTDLTFITPLWLPTIKHPDHWILRGVAILCDIK</sequence>
<dbReference type="EMBL" id="CAVLGL010000137">
    <property type="protein sequence ID" value="CAK1602130.1"/>
    <property type="molecule type" value="Genomic_DNA"/>
</dbReference>
<dbReference type="FunFam" id="1.10.287.2620:FF:000003">
    <property type="entry name" value="Dynein, axonemal, heavy chain 5"/>
    <property type="match status" value="1"/>
</dbReference>
<gene>
    <name evidence="17" type="ORF">PARMNEM_LOCUS20670</name>
</gene>
<feature type="compositionally biased region" description="Basic and acidic residues" evidence="15">
    <location>
        <begin position="1"/>
        <end position="23"/>
    </location>
</feature>
<dbReference type="InterPro" id="IPR024743">
    <property type="entry name" value="Dynein_HC_stalk"/>
</dbReference>
<dbReference type="FunFam" id="1.20.58.1120:FF:000004">
    <property type="entry name" value="Dynein axonemal heavy chain 5"/>
    <property type="match status" value="1"/>
</dbReference>
<evidence type="ECO:0000256" key="14">
    <source>
        <dbReference type="SAM" id="Coils"/>
    </source>
</evidence>
<dbReference type="InterPro" id="IPR043160">
    <property type="entry name" value="Dynein_C_barrel"/>
</dbReference>
<comment type="caution">
    <text evidence="17">The sequence shown here is derived from an EMBL/GenBank/DDBJ whole genome shotgun (WGS) entry which is preliminary data.</text>
</comment>
<dbReference type="Pfam" id="PF12781">
    <property type="entry name" value="AAA_9"/>
    <property type="match status" value="1"/>
</dbReference>
<dbReference type="Gene3D" id="3.20.180.20">
    <property type="entry name" value="Dynein heavy chain, N-terminal domain 2"/>
    <property type="match status" value="1"/>
</dbReference>
<dbReference type="GO" id="GO:0005874">
    <property type="term" value="C:microtubule"/>
    <property type="evidence" value="ECO:0007669"/>
    <property type="project" value="UniProtKB-KW"/>
</dbReference>
<keyword evidence="9 14" id="KW-0175">Coiled coil</keyword>
<comment type="subcellular location">
    <subcellularLocation>
        <location evidence="1">Cytoplasm</location>
        <location evidence="1">Cytoskeleton</location>
        <location evidence="1">Cilium axoneme</location>
    </subcellularLocation>
</comment>
<evidence type="ECO:0000256" key="13">
    <source>
        <dbReference type="ARBA" id="ARBA00023273"/>
    </source>
</evidence>
<dbReference type="GO" id="GO:0007018">
    <property type="term" value="P:microtubule-based movement"/>
    <property type="evidence" value="ECO:0007669"/>
    <property type="project" value="InterPro"/>
</dbReference>
<feature type="region of interest" description="Disordered" evidence="15">
    <location>
        <begin position="1"/>
        <end position="36"/>
    </location>
</feature>
<evidence type="ECO:0000256" key="7">
    <source>
        <dbReference type="ARBA" id="ARBA00022840"/>
    </source>
</evidence>
<dbReference type="Proteomes" id="UP001314205">
    <property type="component" value="Unassembled WGS sequence"/>
</dbReference>
<dbReference type="GO" id="GO:0045505">
    <property type="term" value="F:dynein intermediate chain binding"/>
    <property type="evidence" value="ECO:0007669"/>
    <property type="project" value="InterPro"/>
</dbReference>
<protein>
    <recommendedName>
        <fullName evidence="16">AAA+ ATPase domain-containing protein</fullName>
    </recommendedName>
</protein>
<dbReference type="InterPro" id="IPR035706">
    <property type="entry name" value="AAA_9"/>
</dbReference>
<dbReference type="Gene3D" id="1.20.1270.280">
    <property type="match status" value="1"/>
</dbReference>
<dbReference type="Pfam" id="PF17857">
    <property type="entry name" value="AAA_lid_1"/>
    <property type="match status" value="1"/>
</dbReference>
<dbReference type="InterPro" id="IPR027417">
    <property type="entry name" value="P-loop_NTPase"/>
</dbReference>
<evidence type="ECO:0000256" key="1">
    <source>
        <dbReference type="ARBA" id="ARBA00004430"/>
    </source>
</evidence>
<evidence type="ECO:0000256" key="9">
    <source>
        <dbReference type="ARBA" id="ARBA00023054"/>
    </source>
</evidence>
<proteinExistence type="inferred from homology"/>
<accession>A0AAV1M4K6</accession>
<dbReference type="InterPro" id="IPR042228">
    <property type="entry name" value="Dynein_linker_3"/>
</dbReference>
<dbReference type="Pfam" id="PF12775">
    <property type="entry name" value="AAA_7"/>
    <property type="match status" value="1"/>
</dbReference>
<dbReference type="GO" id="GO:0005858">
    <property type="term" value="C:axonemal dynein complex"/>
    <property type="evidence" value="ECO:0007669"/>
    <property type="project" value="TreeGrafter"/>
</dbReference>
<dbReference type="Pfam" id="PF12777">
    <property type="entry name" value="MT"/>
    <property type="match status" value="1"/>
</dbReference>
<dbReference type="FunFam" id="1.10.8.720:FF:000004">
    <property type="entry name" value="Dynein heavy chain 5, axonemal"/>
    <property type="match status" value="1"/>
</dbReference>
<dbReference type="InterPro" id="IPR043157">
    <property type="entry name" value="Dynein_AAA1S"/>
</dbReference>
<dbReference type="InterPro" id="IPR041466">
    <property type="entry name" value="Dynein_AAA5_ext"/>
</dbReference>
<name>A0AAV1M4K6_9NEOP</name>
<dbReference type="PANTHER" id="PTHR46532:SF4">
    <property type="entry name" value="AAA+ ATPASE DOMAIN-CONTAINING PROTEIN"/>
    <property type="match status" value="1"/>
</dbReference>